<dbReference type="AlphaFoldDB" id="A0A0D1ECI9"/>
<feature type="domain" description="SnoaL-like" evidence="1">
    <location>
        <begin position="202"/>
        <end position="299"/>
    </location>
</feature>
<name>A0A0D1ECI9_9RHOB</name>
<dbReference type="GO" id="GO:0030638">
    <property type="term" value="P:polyketide metabolic process"/>
    <property type="evidence" value="ECO:0007669"/>
    <property type="project" value="InterPro"/>
</dbReference>
<gene>
    <name evidence="2" type="ORF">jaqu_35880</name>
</gene>
<evidence type="ECO:0000259" key="1">
    <source>
        <dbReference type="Pfam" id="PF12680"/>
    </source>
</evidence>
<dbReference type="SUPFAM" id="SSF54427">
    <property type="entry name" value="NTF2-like"/>
    <property type="match status" value="2"/>
</dbReference>
<dbReference type="Pfam" id="PF12680">
    <property type="entry name" value="SnoaL_2"/>
    <property type="match status" value="1"/>
</dbReference>
<evidence type="ECO:0000313" key="2">
    <source>
        <dbReference type="EMBL" id="KIT14646.1"/>
    </source>
</evidence>
<dbReference type="PATRIC" id="fig|935700.4.peg.3698"/>
<dbReference type="RefSeq" id="WP_043920349.1">
    <property type="nucleotide sequence ID" value="NZ_FZPF01000013.1"/>
</dbReference>
<reference evidence="2 3" key="1">
    <citation type="submission" date="2015-02" db="EMBL/GenBank/DDBJ databases">
        <title>Genome Sequence of Jannaschia aquimarina DSM28248, a member of the Roseobacter clade.</title>
        <authorList>
            <person name="Voget S."/>
            <person name="Daniel R."/>
        </authorList>
    </citation>
    <scope>NUCLEOTIDE SEQUENCE [LARGE SCALE GENOMIC DNA]</scope>
    <source>
        <strain evidence="2 3">GSW-M26</strain>
    </source>
</reference>
<dbReference type="Pfam" id="PF07366">
    <property type="entry name" value="SnoaL"/>
    <property type="match status" value="1"/>
</dbReference>
<sequence>MKDTPSEPDEARWADIPAYVIGVTKEIWEDRGVHTLTRYYAPAIVVRSPASVVVGNDEVIGATLATLAEFPDRQLLAEDVIWCDVPLARGGGHLSSHRLISTATHTGDGVYGPASGRTFRYRILADCHITGTCIDDEWLVRDQGAIVRQMGQTPQDFAADLIEREGGAEHCVKPLTPERDVPGPYTGRGNTDPWGARLAEALERIMAADLRVIPEIWDRGAELAYPGGATGHGHGDADRFWTRLRAAFPKAEFRIHHVIGREDPLMAPRAAVRWSLWGRHSGWGGFGRPTGAMVYVMGITQAEFGPRGLRREWTLYDEVAIWKQIHLHAA</sequence>
<dbReference type="Proteomes" id="UP000032232">
    <property type="component" value="Unassembled WGS sequence"/>
</dbReference>
<evidence type="ECO:0000313" key="3">
    <source>
        <dbReference type="Proteomes" id="UP000032232"/>
    </source>
</evidence>
<proteinExistence type="predicted"/>
<dbReference type="InterPro" id="IPR037401">
    <property type="entry name" value="SnoaL-like"/>
</dbReference>
<protein>
    <submittedName>
        <fullName evidence="2">SnoaL-like polyketide cyclase</fullName>
    </submittedName>
</protein>
<accession>A0A0D1ECI9</accession>
<dbReference type="Gene3D" id="3.10.450.50">
    <property type="match status" value="2"/>
</dbReference>
<dbReference type="OrthoDB" id="2769928at2"/>
<dbReference type="InterPro" id="IPR032710">
    <property type="entry name" value="NTF2-like_dom_sf"/>
</dbReference>
<dbReference type="InterPro" id="IPR009959">
    <property type="entry name" value="Cyclase_SnoaL-like"/>
</dbReference>
<keyword evidence="3" id="KW-1185">Reference proteome</keyword>
<organism evidence="2 3">
    <name type="scientific">Jannaschia aquimarina</name>
    <dbReference type="NCBI Taxonomy" id="935700"/>
    <lineage>
        <taxon>Bacteria</taxon>
        <taxon>Pseudomonadati</taxon>
        <taxon>Pseudomonadota</taxon>
        <taxon>Alphaproteobacteria</taxon>
        <taxon>Rhodobacterales</taxon>
        <taxon>Roseobacteraceae</taxon>
        <taxon>Jannaschia</taxon>
    </lineage>
</organism>
<dbReference type="STRING" id="935700.jaqu_35880"/>
<dbReference type="EMBL" id="JYFE01000068">
    <property type="protein sequence ID" value="KIT14646.1"/>
    <property type="molecule type" value="Genomic_DNA"/>
</dbReference>
<comment type="caution">
    <text evidence="2">The sequence shown here is derived from an EMBL/GenBank/DDBJ whole genome shotgun (WGS) entry which is preliminary data.</text>
</comment>